<dbReference type="InterPro" id="IPR012349">
    <property type="entry name" value="Split_barrel_FMN-bd"/>
</dbReference>
<evidence type="ECO:0000313" key="4">
    <source>
        <dbReference type="EMBL" id="ASU82818.1"/>
    </source>
</evidence>
<organism evidence="4 5">
    <name type="scientific">Nocardiopsis gilva YIM 90087</name>
    <dbReference type="NCBI Taxonomy" id="1235441"/>
    <lineage>
        <taxon>Bacteria</taxon>
        <taxon>Bacillati</taxon>
        <taxon>Actinomycetota</taxon>
        <taxon>Actinomycetes</taxon>
        <taxon>Streptosporangiales</taxon>
        <taxon>Nocardiopsidaceae</taxon>
        <taxon>Nocardiopsis</taxon>
    </lineage>
</organism>
<dbReference type="SMART" id="SM00903">
    <property type="entry name" value="Flavin_Reduct"/>
    <property type="match status" value="1"/>
</dbReference>
<evidence type="ECO:0000313" key="5">
    <source>
        <dbReference type="Proteomes" id="UP000215005"/>
    </source>
</evidence>
<evidence type="ECO:0000256" key="2">
    <source>
        <dbReference type="SAM" id="MobiDB-lite"/>
    </source>
</evidence>
<dbReference type="PANTHER" id="PTHR30466">
    <property type="entry name" value="FLAVIN REDUCTASE"/>
    <property type="match status" value="1"/>
</dbReference>
<dbReference type="GO" id="GO:0010181">
    <property type="term" value="F:FMN binding"/>
    <property type="evidence" value="ECO:0007669"/>
    <property type="project" value="InterPro"/>
</dbReference>
<evidence type="ECO:0000259" key="3">
    <source>
        <dbReference type="SMART" id="SM00903"/>
    </source>
</evidence>
<protein>
    <submittedName>
        <fullName evidence="4">Flavin reductase</fullName>
    </submittedName>
</protein>
<dbReference type="SUPFAM" id="SSF50475">
    <property type="entry name" value="FMN-binding split barrel"/>
    <property type="match status" value="1"/>
</dbReference>
<feature type="region of interest" description="Disordered" evidence="2">
    <location>
        <begin position="1"/>
        <end position="23"/>
    </location>
</feature>
<dbReference type="RefSeq" id="WP_017617380.1">
    <property type="nucleotide sequence ID" value="NZ_ANBG01000070.1"/>
</dbReference>
<dbReference type="GO" id="GO:0042602">
    <property type="term" value="F:riboflavin reductase (NADPH) activity"/>
    <property type="evidence" value="ECO:0007669"/>
    <property type="project" value="TreeGrafter"/>
</dbReference>
<feature type="domain" description="Flavin reductase like" evidence="3">
    <location>
        <begin position="35"/>
        <end position="180"/>
    </location>
</feature>
<dbReference type="InterPro" id="IPR050268">
    <property type="entry name" value="NADH-dep_flavin_reductase"/>
</dbReference>
<dbReference type="AlphaFoldDB" id="A0A223S3X6"/>
<gene>
    <name evidence="4" type="ORF">CDO52_08520</name>
</gene>
<dbReference type="PANTHER" id="PTHR30466:SF1">
    <property type="entry name" value="FMN REDUCTASE (NADH) RUTF"/>
    <property type="match status" value="1"/>
</dbReference>
<dbReference type="Gene3D" id="2.30.110.10">
    <property type="entry name" value="Electron Transport, Fmn-binding Protein, Chain A"/>
    <property type="match status" value="1"/>
</dbReference>
<dbReference type="InterPro" id="IPR002563">
    <property type="entry name" value="Flavin_Rdtase-like_dom"/>
</dbReference>
<dbReference type="KEGG" id="ngv:CDO52_08520"/>
<dbReference type="GO" id="GO:0006208">
    <property type="term" value="P:pyrimidine nucleobase catabolic process"/>
    <property type="evidence" value="ECO:0007669"/>
    <property type="project" value="TreeGrafter"/>
</dbReference>
<proteinExistence type="predicted"/>
<dbReference type="Proteomes" id="UP000215005">
    <property type="component" value="Chromosome"/>
</dbReference>
<keyword evidence="1" id="KW-0560">Oxidoreductase</keyword>
<sequence>MTTVHTMPARATPGQRTRASAQAPEVDADAFRRLLAHHAAGVVIVTADVSGEPVGLTATSFTSVSQSPPLVAFYIADSSTTWPDLRKARLFAVHLLAEDQRHLAARFAARDVDRFAPPTAWCRGAEDVPLLDGTAVHMVCRRYDSRLIGDHWLVVGEVERGYVLSDPRPPLLYHRGAFGGFAPLA</sequence>
<evidence type="ECO:0000256" key="1">
    <source>
        <dbReference type="ARBA" id="ARBA00023002"/>
    </source>
</evidence>
<accession>A0A223S3X6</accession>
<dbReference type="Pfam" id="PF01613">
    <property type="entry name" value="Flavin_Reduct"/>
    <property type="match status" value="1"/>
</dbReference>
<keyword evidence="5" id="KW-1185">Reference proteome</keyword>
<reference evidence="4 5" key="1">
    <citation type="submission" date="2017-08" db="EMBL/GenBank/DDBJ databases">
        <title>The complete genome sequence of Nocardiopsis gilva YIM 90087.</title>
        <authorList>
            <person name="Yin M."/>
            <person name="Tang S."/>
        </authorList>
    </citation>
    <scope>NUCLEOTIDE SEQUENCE [LARGE SCALE GENOMIC DNA]</scope>
    <source>
        <strain evidence="4 5">YIM 90087</strain>
    </source>
</reference>
<name>A0A223S3X6_9ACTN</name>
<dbReference type="EMBL" id="CP022753">
    <property type="protein sequence ID" value="ASU82818.1"/>
    <property type="molecule type" value="Genomic_DNA"/>
</dbReference>